<organism evidence="2 3">
    <name type="scientific">Erythroxylum novogranatense</name>
    <dbReference type="NCBI Taxonomy" id="1862640"/>
    <lineage>
        <taxon>Eukaryota</taxon>
        <taxon>Viridiplantae</taxon>
        <taxon>Streptophyta</taxon>
        <taxon>Embryophyta</taxon>
        <taxon>Tracheophyta</taxon>
        <taxon>Spermatophyta</taxon>
        <taxon>Magnoliopsida</taxon>
        <taxon>eudicotyledons</taxon>
        <taxon>Gunneridae</taxon>
        <taxon>Pentapetalae</taxon>
        <taxon>rosids</taxon>
        <taxon>fabids</taxon>
        <taxon>Malpighiales</taxon>
        <taxon>Erythroxylaceae</taxon>
        <taxon>Erythroxylum</taxon>
    </lineage>
</organism>
<dbReference type="AlphaFoldDB" id="A0AAV8SIC4"/>
<dbReference type="Gene3D" id="3.30.1330.10">
    <property type="entry name" value="PurM-like, N-terminal domain"/>
    <property type="match status" value="1"/>
</dbReference>
<dbReference type="InterPro" id="IPR055181">
    <property type="entry name" value="FGAR-AT_PurM_N-like"/>
</dbReference>
<proteinExistence type="predicted"/>
<feature type="domain" description="FGAR-AT PurM N-terminal-like" evidence="1">
    <location>
        <begin position="56"/>
        <end position="155"/>
    </location>
</feature>
<accession>A0AAV8SIC4</accession>
<gene>
    <name evidence="2" type="ORF">K2173_000728</name>
</gene>
<dbReference type="GO" id="GO:0006164">
    <property type="term" value="P:purine nucleotide biosynthetic process"/>
    <property type="evidence" value="ECO:0007669"/>
    <property type="project" value="TreeGrafter"/>
</dbReference>
<name>A0AAV8SIC4_9ROSI</name>
<dbReference type="InterPro" id="IPR036921">
    <property type="entry name" value="PurM-like_N_sf"/>
</dbReference>
<dbReference type="SUPFAM" id="SSF55326">
    <property type="entry name" value="PurM N-terminal domain-like"/>
    <property type="match status" value="1"/>
</dbReference>
<sequence length="175" mass="18740">MSLGGLPPPPPAVNLELEKVLGDMPKKTFEFKRFTTHGVCDSLVAQQRNSLVLTDTTADVLAIAQTYIDLTEGACAIGEQPIKGPVDPKAMARLAVGEALTNLVWAKVTSLYDVKASGNWMYLSKLDGKGNMYDVCNGSFEAMIELGIAIDGGRTVFPWQPIFAGEVVKAPGILL</sequence>
<dbReference type="PANTHER" id="PTHR10099">
    <property type="entry name" value="PHOSPHORIBOSYLFORMYLGLYCINAMIDINE SYNTHASE"/>
    <property type="match status" value="1"/>
</dbReference>
<dbReference type="GO" id="GO:0004642">
    <property type="term" value="F:phosphoribosylformylglycinamidine synthase activity"/>
    <property type="evidence" value="ECO:0007669"/>
    <property type="project" value="TreeGrafter"/>
</dbReference>
<dbReference type="GO" id="GO:0005737">
    <property type="term" value="C:cytoplasm"/>
    <property type="evidence" value="ECO:0007669"/>
    <property type="project" value="TreeGrafter"/>
</dbReference>
<keyword evidence="3" id="KW-1185">Reference proteome</keyword>
<reference evidence="2 3" key="1">
    <citation type="submission" date="2021-09" db="EMBL/GenBank/DDBJ databases">
        <title>Genomic insights and catalytic innovation underlie evolution of tropane alkaloids biosynthesis.</title>
        <authorList>
            <person name="Wang Y.-J."/>
            <person name="Tian T."/>
            <person name="Huang J.-P."/>
            <person name="Huang S.-X."/>
        </authorList>
    </citation>
    <scope>NUCLEOTIDE SEQUENCE [LARGE SCALE GENOMIC DNA]</scope>
    <source>
        <strain evidence="2">KIB-2018</strain>
        <tissue evidence="2">Leaf</tissue>
    </source>
</reference>
<dbReference type="PANTHER" id="PTHR10099:SF1">
    <property type="entry name" value="PHOSPHORIBOSYLFORMYLGLYCINAMIDINE SYNTHASE"/>
    <property type="match status" value="1"/>
</dbReference>
<evidence type="ECO:0000313" key="2">
    <source>
        <dbReference type="EMBL" id="KAJ8751982.1"/>
    </source>
</evidence>
<dbReference type="Pfam" id="PF22689">
    <property type="entry name" value="FGAR-AT_PurM_N-like"/>
    <property type="match status" value="1"/>
</dbReference>
<dbReference type="Proteomes" id="UP001159364">
    <property type="component" value="Linkage Group LG10"/>
</dbReference>
<dbReference type="EMBL" id="JAIWQS010000010">
    <property type="protein sequence ID" value="KAJ8751982.1"/>
    <property type="molecule type" value="Genomic_DNA"/>
</dbReference>
<evidence type="ECO:0000313" key="3">
    <source>
        <dbReference type="Proteomes" id="UP001159364"/>
    </source>
</evidence>
<evidence type="ECO:0000259" key="1">
    <source>
        <dbReference type="Pfam" id="PF22689"/>
    </source>
</evidence>
<comment type="caution">
    <text evidence="2">The sequence shown here is derived from an EMBL/GenBank/DDBJ whole genome shotgun (WGS) entry which is preliminary data.</text>
</comment>
<protein>
    <recommendedName>
        <fullName evidence="1">FGAR-AT PurM N-terminal-like domain-containing protein</fullName>
    </recommendedName>
</protein>